<evidence type="ECO:0000313" key="4">
    <source>
        <dbReference type="Proteomes" id="UP000838160"/>
    </source>
</evidence>
<dbReference type="Pfam" id="PF01026">
    <property type="entry name" value="TatD_DNase"/>
    <property type="match status" value="1"/>
</dbReference>
<dbReference type="PROSITE" id="PS01137">
    <property type="entry name" value="TATD_1"/>
    <property type="match status" value="1"/>
</dbReference>
<dbReference type="PANTHER" id="PTHR46124">
    <property type="entry name" value="D-AMINOACYL-TRNA DEACYLASE"/>
    <property type="match status" value="1"/>
</dbReference>
<comment type="similarity">
    <text evidence="1">Belongs to the metallo-dependent hydrolases superfamily. TatD-type hydrolase family.</text>
</comment>
<keyword evidence="4" id="KW-1185">Reference proteome</keyword>
<evidence type="ECO:0000313" key="3">
    <source>
        <dbReference type="EMBL" id="CAH0525017.1"/>
    </source>
</evidence>
<comment type="caution">
    <text evidence="3">The sequence shown here is derived from an EMBL/GenBank/DDBJ whole genome shotgun (WGS) entry which is preliminary data.</text>
</comment>
<name>A0ABM8ZES2_9VIBR</name>
<dbReference type="CDD" id="cd01310">
    <property type="entry name" value="TatD_DNAse"/>
    <property type="match status" value="1"/>
</dbReference>
<sequence length="256" mass="28576">MIDTHCHLDLLAEHLSLDTALEDANASGVSKIIVPAVNSRNWHKVSELAGQYEQVYFALGIHPCFIESGSISINALQSELHQQRNNKKWVAVGECGLDFYHNRDDEVQQKKLLIDQIHLANDYGKPVLLHCRKAHQDLIKILKQHRPLYGGIIHGFSGSYQQALDYINLGMHIGVGGVISYQRAKKTRATIAKVPLDSIVIETDSPDMPLSGYQGQVNQPKRTKLVLNHLIELRSEGEQTVTSTVERSTSGLFSFC</sequence>
<keyword evidence="2 3" id="KW-0378">Hydrolase</keyword>
<dbReference type="RefSeq" id="WP_237483718.1">
    <property type="nucleotide sequence ID" value="NZ_CAKLCM010000002.1"/>
</dbReference>
<dbReference type="EC" id="3.1.-.-" evidence="3"/>
<dbReference type="InterPro" id="IPR001130">
    <property type="entry name" value="TatD-like"/>
</dbReference>
<proteinExistence type="inferred from homology"/>
<organism evidence="3 4">
    <name type="scientific">Vibrio hippocampi</name>
    <dbReference type="NCBI Taxonomy" id="654686"/>
    <lineage>
        <taxon>Bacteria</taxon>
        <taxon>Pseudomonadati</taxon>
        <taxon>Pseudomonadota</taxon>
        <taxon>Gammaproteobacteria</taxon>
        <taxon>Vibrionales</taxon>
        <taxon>Vibrionaceae</taxon>
        <taxon>Vibrio</taxon>
    </lineage>
</organism>
<evidence type="ECO:0000256" key="1">
    <source>
        <dbReference type="ARBA" id="ARBA00009275"/>
    </source>
</evidence>
<dbReference type="Proteomes" id="UP000838160">
    <property type="component" value="Unassembled WGS sequence"/>
</dbReference>
<reference evidence="3" key="1">
    <citation type="submission" date="2021-12" db="EMBL/GenBank/DDBJ databases">
        <authorList>
            <person name="Rodrigo-Torres L."/>
            <person name="Arahal R. D."/>
            <person name="Lucena T."/>
        </authorList>
    </citation>
    <scope>NUCLEOTIDE SEQUENCE</scope>
    <source>
        <strain evidence="3">CECT 8226</strain>
    </source>
</reference>
<dbReference type="EMBL" id="CAKLCM010000002">
    <property type="protein sequence ID" value="CAH0525017.1"/>
    <property type="molecule type" value="Genomic_DNA"/>
</dbReference>
<gene>
    <name evidence="3" type="primary">yjjV</name>
    <name evidence="3" type="ORF">VHP8226_00682</name>
</gene>
<dbReference type="PIRSF" id="PIRSF005902">
    <property type="entry name" value="DNase_TatD"/>
    <property type="match status" value="1"/>
</dbReference>
<dbReference type="PROSITE" id="PS01091">
    <property type="entry name" value="TATD_3"/>
    <property type="match status" value="1"/>
</dbReference>
<dbReference type="InterPro" id="IPR018228">
    <property type="entry name" value="DNase_TatD-rel_CS"/>
</dbReference>
<dbReference type="InterPro" id="IPR032466">
    <property type="entry name" value="Metal_Hydrolase"/>
</dbReference>
<dbReference type="SUPFAM" id="SSF51556">
    <property type="entry name" value="Metallo-dependent hydrolases"/>
    <property type="match status" value="1"/>
</dbReference>
<dbReference type="Gene3D" id="3.20.20.140">
    <property type="entry name" value="Metal-dependent hydrolases"/>
    <property type="match status" value="1"/>
</dbReference>
<evidence type="ECO:0000256" key="2">
    <source>
        <dbReference type="ARBA" id="ARBA00022801"/>
    </source>
</evidence>
<accession>A0ABM8ZES2</accession>
<protein>
    <submittedName>
        <fullName evidence="3">Metal-dependent hydrolase YjjV</fullName>
        <ecNumber evidence="3">3.1.-.-</ecNumber>
    </submittedName>
</protein>
<dbReference type="GO" id="GO:0016787">
    <property type="term" value="F:hydrolase activity"/>
    <property type="evidence" value="ECO:0007669"/>
    <property type="project" value="UniProtKB-KW"/>
</dbReference>
<dbReference type="PANTHER" id="PTHR46124:SF3">
    <property type="entry name" value="HYDROLASE"/>
    <property type="match status" value="1"/>
</dbReference>